<dbReference type="GO" id="GO:0005829">
    <property type="term" value="C:cytosol"/>
    <property type="evidence" value="ECO:0007669"/>
    <property type="project" value="TreeGrafter"/>
</dbReference>
<dbReference type="OrthoDB" id="3268246at2759"/>
<dbReference type="SMART" id="SM00913">
    <property type="entry name" value="IBN_N"/>
    <property type="match status" value="1"/>
</dbReference>
<dbReference type="PROSITE" id="PS50166">
    <property type="entry name" value="IMPORTIN_B_NT"/>
    <property type="match status" value="1"/>
</dbReference>
<protein>
    <recommendedName>
        <fullName evidence="8">Importin N-terminal domain-containing protein</fullName>
    </recommendedName>
</protein>
<feature type="domain" description="Importin N-terminal" evidence="8">
    <location>
        <begin position="29"/>
        <end position="108"/>
    </location>
</feature>
<comment type="subcellular location">
    <subcellularLocation>
        <location evidence="2">Cytoplasm</location>
    </subcellularLocation>
    <subcellularLocation>
        <location evidence="1">Nucleus</location>
    </subcellularLocation>
</comment>
<dbReference type="PANTHER" id="PTHR10997:SF8">
    <property type="entry name" value="EXPORTIN-2"/>
    <property type="match status" value="1"/>
</dbReference>
<keyword evidence="7" id="KW-0539">Nucleus</keyword>
<evidence type="ECO:0000256" key="3">
    <source>
        <dbReference type="ARBA" id="ARBA00008669"/>
    </source>
</evidence>
<name>A0A5C7I8G1_9ROSI</name>
<dbReference type="InterPro" id="IPR005043">
    <property type="entry name" value="XPO2_C"/>
</dbReference>
<accession>A0A5C7I8G1</accession>
<dbReference type="InterPro" id="IPR016024">
    <property type="entry name" value="ARM-type_fold"/>
</dbReference>
<evidence type="ECO:0000256" key="4">
    <source>
        <dbReference type="ARBA" id="ARBA00022448"/>
    </source>
</evidence>
<dbReference type="Pfam" id="PF03378">
    <property type="entry name" value="CAS_CSE1"/>
    <property type="match status" value="1"/>
</dbReference>
<evidence type="ECO:0000256" key="2">
    <source>
        <dbReference type="ARBA" id="ARBA00004496"/>
    </source>
</evidence>
<comment type="similarity">
    <text evidence="3">Belongs to the XPO2/CSE1 family.</text>
</comment>
<sequence>MEWNPETLGNLSQCFFHTLSPAPEPRRAAEKSLADAADTPNYGIVVLRLVAEHTVDDQIRHAAAVNFKNHLRYRWSPSSDSNSGTTLAPILDPEKAQIKALIVTRMLSSSTPRIQSQLSEALAVIGKHDFPKSWPTLLPELVSKLRIAAQSNEYASINGILGTANSIFKKFRYQCKTNDLLLDLKYCLDNFCVPLLVIFLKTAALIDSTVRSDLPEFFEDHMKEWMGEFKKYLTTIYPALESSSDGLGVVDELKAAVCENISLYMEVNEEECQGYLNDFALAVWTLLGNVSQSSARDRLAVTAIKFLTTVSTSVHYTLFSGEGVIPQICQSIVIPNVRLRDEDEELFEMNYVEFIRRDTEGSDIDTRRRIACELLEGIATNYKQKVTEIVPVLIQTLLSSFAANPVGNWKDKDCAIYLVVSLATKKAGGTYVSSDVVDVQSFFTSVIVPELQGQDVNAFPMLKAGALKFFTMFQSQIPKPLAFQLFPDLVRFLGAESNVVHSYAASCLEKLFLVKDEGGRARYDSADITPYLPVLMTNLFNAMKFPESEENQYLMKCIMPVLVRRACQRDPSLISPFEASILPSLQMILQNGVTEFLPYAYQLLAQLVELNRPPIAPNYMEIFKLLLIPESWKRSSNVPALVRLLQAFLQKVPHEISQEGRLARVLGIFNMLVSSPSSDEHGFYVLNTVIDNLEYGVIDPYVTHIWNALFVRLQNNRTVKFVKSLVIFMSLFLVKHGPAALVDTMNTIQPTIFRTIVEQFWIPNLKLITGAIEFKLTAVASTRLICESPVLLDPSAVGVWGKMLDSIVTPFSRPEEDRVEEEPEMPDIAEEDLYNVGYTVTFVNLYNAGKKEEDPLKDIKDPKEYLVASLARISATSPGRFPHINENLDSANREALLQLCSTYNFTIVEVICIEYWGELAFFEQSSSLVAKAELIPYLSRRLSVVTSLTFEDETG</sequence>
<keyword evidence="5" id="KW-0963">Cytoplasm</keyword>
<dbReference type="InterPro" id="IPR001494">
    <property type="entry name" value="Importin-beta_N"/>
</dbReference>
<evidence type="ECO:0000259" key="8">
    <source>
        <dbReference type="PROSITE" id="PS50166"/>
    </source>
</evidence>
<evidence type="ECO:0000313" key="10">
    <source>
        <dbReference type="Proteomes" id="UP000323000"/>
    </source>
</evidence>
<dbReference type="InterPro" id="IPR013713">
    <property type="entry name" value="XPO2_central"/>
</dbReference>
<dbReference type="InterPro" id="IPR011989">
    <property type="entry name" value="ARM-like"/>
</dbReference>
<organism evidence="9 10">
    <name type="scientific">Acer yangbiense</name>
    <dbReference type="NCBI Taxonomy" id="1000413"/>
    <lineage>
        <taxon>Eukaryota</taxon>
        <taxon>Viridiplantae</taxon>
        <taxon>Streptophyta</taxon>
        <taxon>Embryophyta</taxon>
        <taxon>Tracheophyta</taxon>
        <taxon>Spermatophyta</taxon>
        <taxon>Magnoliopsida</taxon>
        <taxon>eudicotyledons</taxon>
        <taxon>Gunneridae</taxon>
        <taxon>Pentapetalae</taxon>
        <taxon>rosids</taxon>
        <taxon>malvids</taxon>
        <taxon>Sapindales</taxon>
        <taxon>Sapindaceae</taxon>
        <taxon>Hippocastanoideae</taxon>
        <taxon>Acereae</taxon>
        <taxon>Acer</taxon>
    </lineage>
</organism>
<dbReference type="Gene3D" id="1.25.10.10">
    <property type="entry name" value="Leucine-rich Repeat Variant"/>
    <property type="match status" value="1"/>
</dbReference>
<dbReference type="GO" id="GO:0005635">
    <property type="term" value="C:nuclear envelope"/>
    <property type="evidence" value="ECO:0007669"/>
    <property type="project" value="TreeGrafter"/>
</dbReference>
<dbReference type="GO" id="GO:0005049">
    <property type="term" value="F:nuclear export signal receptor activity"/>
    <property type="evidence" value="ECO:0007669"/>
    <property type="project" value="TreeGrafter"/>
</dbReference>
<comment type="caution">
    <text evidence="9">The sequence shown here is derived from an EMBL/GenBank/DDBJ whole genome shotgun (WGS) entry which is preliminary data.</text>
</comment>
<evidence type="ECO:0000313" key="9">
    <source>
        <dbReference type="EMBL" id="TXG65427.1"/>
    </source>
</evidence>
<evidence type="ECO:0000256" key="7">
    <source>
        <dbReference type="ARBA" id="ARBA00023242"/>
    </source>
</evidence>
<dbReference type="GO" id="GO:0006606">
    <property type="term" value="P:protein import into nucleus"/>
    <property type="evidence" value="ECO:0007669"/>
    <property type="project" value="TreeGrafter"/>
</dbReference>
<dbReference type="GO" id="GO:0031267">
    <property type="term" value="F:small GTPase binding"/>
    <property type="evidence" value="ECO:0007669"/>
    <property type="project" value="InterPro"/>
</dbReference>
<dbReference type="Pfam" id="PF03810">
    <property type="entry name" value="IBN_N"/>
    <property type="match status" value="1"/>
</dbReference>
<evidence type="ECO:0000256" key="1">
    <source>
        <dbReference type="ARBA" id="ARBA00004123"/>
    </source>
</evidence>
<proteinExistence type="inferred from homology"/>
<keyword evidence="10" id="KW-1185">Reference proteome</keyword>
<dbReference type="Proteomes" id="UP000323000">
    <property type="component" value="Chromosome 3"/>
</dbReference>
<keyword evidence="6" id="KW-0653">Protein transport</keyword>
<reference evidence="10" key="1">
    <citation type="journal article" date="2019" name="Gigascience">
        <title>De novo genome assembly of the endangered Acer yangbiense, a plant species with extremely small populations endemic to Yunnan Province, China.</title>
        <authorList>
            <person name="Yang J."/>
            <person name="Wariss H.M."/>
            <person name="Tao L."/>
            <person name="Zhang R."/>
            <person name="Yun Q."/>
            <person name="Hollingsworth P."/>
            <person name="Dao Z."/>
            <person name="Luo G."/>
            <person name="Guo H."/>
            <person name="Ma Y."/>
            <person name="Sun W."/>
        </authorList>
    </citation>
    <scope>NUCLEOTIDE SEQUENCE [LARGE SCALE GENOMIC DNA]</scope>
    <source>
        <strain evidence="10">cv. Malutang</strain>
    </source>
</reference>
<gene>
    <name evidence="9" type="ORF">EZV62_006702</name>
</gene>
<dbReference type="AlphaFoldDB" id="A0A5C7I8G1"/>
<dbReference type="SUPFAM" id="SSF48371">
    <property type="entry name" value="ARM repeat"/>
    <property type="match status" value="1"/>
</dbReference>
<evidence type="ECO:0000256" key="5">
    <source>
        <dbReference type="ARBA" id="ARBA00022490"/>
    </source>
</evidence>
<evidence type="ECO:0000256" key="6">
    <source>
        <dbReference type="ARBA" id="ARBA00022927"/>
    </source>
</evidence>
<keyword evidence="4" id="KW-0813">Transport</keyword>
<dbReference type="GO" id="GO:0006611">
    <property type="term" value="P:protein export from nucleus"/>
    <property type="evidence" value="ECO:0007669"/>
    <property type="project" value="TreeGrafter"/>
</dbReference>
<dbReference type="Pfam" id="PF08506">
    <property type="entry name" value="Cse1"/>
    <property type="match status" value="2"/>
</dbReference>
<dbReference type="PANTHER" id="PTHR10997">
    <property type="entry name" value="IMPORTIN-7, 8, 11"/>
    <property type="match status" value="1"/>
</dbReference>
<dbReference type="EMBL" id="VAHF01000003">
    <property type="protein sequence ID" value="TXG65427.1"/>
    <property type="molecule type" value="Genomic_DNA"/>
</dbReference>